<organism evidence="2 3">
    <name type="scientific">Streptosporangium saharense</name>
    <dbReference type="NCBI Taxonomy" id="1706840"/>
    <lineage>
        <taxon>Bacteria</taxon>
        <taxon>Bacillati</taxon>
        <taxon>Actinomycetota</taxon>
        <taxon>Actinomycetes</taxon>
        <taxon>Streptosporangiales</taxon>
        <taxon>Streptosporangiaceae</taxon>
        <taxon>Streptosporangium</taxon>
    </lineage>
</organism>
<accession>A0A7W7VKV2</accession>
<proteinExistence type="predicted"/>
<sequence>MLAASMVIFCLISGCADGEAAGQVPIPAFNQPATPGGQERLIRSPVVMVLGDSFTMGSGPVPRWESYAAQAARTLGWQLVTAGAAGTGFVNPSRVRRTFQQSFEQELSWRPAPDLLIISGGHNDHTADPGRVYGAAKRLLVTVRLRWPQTRIVVIGPIWMGREPRWLPAVRDAVAVAADEEATVFLDPLGRSWGRGAILPDGVHPTLLGHRRLANWLVTALHEHGAGPDG</sequence>
<dbReference type="Gene3D" id="3.40.50.1110">
    <property type="entry name" value="SGNH hydrolase"/>
    <property type="match status" value="1"/>
</dbReference>
<feature type="domain" description="SGNH hydrolase-type esterase" evidence="1">
    <location>
        <begin position="49"/>
        <end position="212"/>
    </location>
</feature>
<dbReference type="InterPro" id="IPR013830">
    <property type="entry name" value="SGNH_hydro"/>
</dbReference>
<reference evidence="2 3" key="1">
    <citation type="submission" date="2020-08" db="EMBL/GenBank/DDBJ databases">
        <title>Genomic Encyclopedia of Type Strains, Phase III (KMG-III): the genomes of soil and plant-associated and newly described type strains.</title>
        <authorList>
            <person name="Whitman W."/>
        </authorList>
    </citation>
    <scope>NUCLEOTIDE SEQUENCE [LARGE SCALE GENOMIC DNA]</scope>
    <source>
        <strain evidence="2 3">CECT 8840</strain>
    </source>
</reference>
<evidence type="ECO:0000313" key="3">
    <source>
        <dbReference type="Proteomes" id="UP000552644"/>
    </source>
</evidence>
<evidence type="ECO:0000259" key="1">
    <source>
        <dbReference type="Pfam" id="PF13472"/>
    </source>
</evidence>
<dbReference type="CDD" id="cd00229">
    <property type="entry name" value="SGNH_hydrolase"/>
    <property type="match status" value="1"/>
</dbReference>
<dbReference type="RefSeq" id="WP_184712505.1">
    <property type="nucleotide sequence ID" value="NZ_JACHJP010000001.1"/>
</dbReference>
<dbReference type="Proteomes" id="UP000552644">
    <property type="component" value="Unassembled WGS sequence"/>
</dbReference>
<comment type="caution">
    <text evidence="2">The sequence shown here is derived from an EMBL/GenBank/DDBJ whole genome shotgun (WGS) entry which is preliminary data.</text>
</comment>
<dbReference type="Pfam" id="PF13472">
    <property type="entry name" value="Lipase_GDSL_2"/>
    <property type="match status" value="1"/>
</dbReference>
<name>A0A7W7VKV2_9ACTN</name>
<dbReference type="AlphaFoldDB" id="A0A7W7VKV2"/>
<keyword evidence="3" id="KW-1185">Reference proteome</keyword>
<gene>
    <name evidence="2" type="ORF">FHS44_000841</name>
</gene>
<protein>
    <submittedName>
        <fullName evidence="2">Lysophospholipase L1-like esterase</fullName>
    </submittedName>
</protein>
<evidence type="ECO:0000313" key="2">
    <source>
        <dbReference type="EMBL" id="MBB4913769.1"/>
    </source>
</evidence>
<dbReference type="EMBL" id="JACHJP010000001">
    <property type="protein sequence ID" value="MBB4913769.1"/>
    <property type="molecule type" value="Genomic_DNA"/>
</dbReference>
<dbReference type="InterPro" id="IPR036514">
    <property type="entry name" value="SGNH_hydro_sf"/>
</dbReference>
<dbReference type="SUPFAM" id="SSF52266">
    <property type="entry name" value="SGNH hydrolase"/>
    <property type="match status" value="1"/>
</dbReference>